<reference evidence="1 2" key="1">
    <citation type="submission" date="2021-06" db="EMBL/GenBank/DDBJ databases">
        <authorList>
            <person name="Palmer J.M."/>
        </authorList>
    </citation>
    <scope>NUCLEOTIDE SEQUENCE [LARGE SCALE GENOMIC DNA]</scope>
    <source>
        <strain evidence="1 2">AS_MEX2019</strain>
        <tissue evidence="1">Muscle</tissue>
    </source>
</reference>
<sequence length="108" mass="12241">LRMTEKMRLRPAPRTSSRRVLQVSRHRSCSTMYSSIKASCFHDMRGRLVNHLPSYWSISAGSSETEHDAPFCRDLQCKRKQQIESESISSVSCGTEGVVFCSGHFTVN</sequence>
<organism evidence="1 2">
    <name type="scientific">Ameca splendens</name>
    <dbReference type="NCBI Taxonomy" id="208324"/>
    <lineage>
        <taxon>Eukaryota</taxon>
        <taxon>Metazoa</taxon>
        <taxon>Chordata</taxon>
        <taxon>Craniata</taxon>
        <taxon>Vertebrata</taxon>
        <taxon>Euteleostomi</taxon>
        <taxon>Actinopterygii</taxon>
        <taxon>Neopterygii</taxon>
        <taxon>Teleostei</taxon>
        <taxon>Neoteleostei</taxon>
        <taxon>Acanthomorphata</taxon>
        <taxon>Ovalentaria</taxon>
        <taxon>Atherinomorphae</taxon>
        <taxon>Cyprinodontiformes</taxon>
        <taxon>Goodeidae</taxon>
        <taxon>Ameca</taxon>
    </lineage>
</organism>
<gene>
    <name evidence="1" type="ORF">AMECASPLE_028227</name>
</gene>
<name>A0ABV1A343_9TELE</name>
<protein>
    <submittedName>
        <fullName evidence="1">Uncharacterized protein</fullName>
    </submittedName>
</protein>
<evidence type="ECO:0000313" key="1">
    <source>
        <dbReference type="EMBL" id="MEQ2312185.1"/>
    </source>
</evidence>
<accession>A0ABV1A343</accession>
<comment type="caution">
    <text evidence="1">The sequence shown here is derived from an EMBL/GenBank/DDBJ whole genome shotgun (WGS) entry which is preliminary data.</text>
</comment>
<keyword evidence="2" id="KW-1185">Reference proteome</keyword>
<feature type="non-terminal residue" evidence="1">
    <location>
        <position position="1"/>
    </location>
</feature>
<dbReference type="Proteomes" id="UP001469553">
    <property type="component" value="Unassembled WGS sequence"/>
</dbReference>
<proteinExistence type="predicted"/>
<dbReference type="EMBL" id="JAHRIP010078318">
    <property type="protein sequence ID" value="MEQ2312185.1"/>
    <property type="molecule type" value="Genomic_DNA"/>
</dbReference>
<evidence type="ECO:0000313" key="2">
    <source>
        <dbReference type="Proteomes" id="UP001469553"/>
    </source>
</evidence>